<keyword evidence="3" id="KW-1185">Reference proteome</keyword>
<protein>
    <submittedName>
        <fullName evidence="2">Uncharacterized protein</fullName>
    </submittedName>
</protein>
<keyword evidence="1" id="KW-0812">Transmembrane</keyword>
<name>A0AAD1U7F4_EUPCR</name>
<evidence type="ECO:0000313" key="2">
    <source>
        <dbReference type="EMBL" id="CAI2360454.1"/>
    </source>
</evidence>
<feature type="transmembrane region" description="Helical" evidence="1">
    <location>
        <begin position="85"/>
        <end position="104"/>
    </location>
</feature>
<sequence length="137" mass="15855">MELETNPEYALSPRTHCKNAEYSSRRKDSQLTTMKPTISPIPIQILSSSSGVVDIKLIIPIIRKGMEICSHTTIKLMKKANRKSFICVFARVLIIAYLPLPLYFSQLSLNLFPCYIEQFFFHIFPKFSILKSFFLPY</sequence>
<evidence type="ECO:0000256" key="1">
    <source>
        <dbReference type="SAM" id="Phobius"/>
    </source>
</evidence>
<proteinExistence type="predicted"/>
<accession>A0AAD1U7F4</accession>
<evidence type="ECO:0000313" key="3">
    <source>
        <dbReference type="Proteomes" id="UP001295684"/>
    </source>
</evidence>
<dbReference type="Proteomes" id="UP001295684">
    <property type="component" value="Unassembled WGS sequence"/>
</dbReference>
<dbReference type="EMBL" id="CAMPGE010001653">
    <property type="protein sequence ID" value="CAI2360454.1"/>
    <property type="molecule type" value="Genomic_DNA"/>
</dbReference>
<comment type="caution">
    <text evidence="2">The sequence shown here is derived from an EMBL/GenBank/DDBJ whole genome shotgun (WGS) entry which is preliminary data.</text>
</comment>
<reference evidence="2" key="1">
    <citation type="submission" date="2023-07" db="EMBL/GenBank/DDBJ databases">
        <authorList>
            <consortium name="AG Swart"/>
            <person name="Singh M."/>
            <person name="Singh A."/>
            <person name="Seah K."/>
            <person name="Emmerich C."/>
        </authorList>
    </citation>
    <scope>NUCLEOTIDE SEQUENCE</scope>
    <source>
        <strain evidence="2">DP1</strain>
    </source>
</reference>
<gene>
    <name evidence="2" type="ORF">ECRASSUSDP1_LOCUS1758</name>
</gene>
<keyword evidence="1" id="KW-0472">Membrane</keyword>
<keyword evidence="1" id="KW-1133">Transmembrane helix</keyword>
<dbReference type="AlphaFoldDB" id="A0AAD1U7F4"/>
<organism evidence="2 3">
    <name type="scientific">Euplotes crassus</name>
    <dbReference type="NCBI Taxonomy" id="5936"/>
    <lineage>
        <taxon>Eukaryota</taxon>
        <taxon>Sar</taxon>
        <taxon>Alveolata</taxon>
        <taxon>Ciliophora</taxon>
        <taxon>Intramacronucleata</taxon>
        <taxon>Spirotrichea</taxon>
        <taxon>Hypotrichia</taxon>
        <taxon>Euplotida</taxon>
        <taxon>Euplotidae</taxon>
        <taxon>Moneuplotes</taxon>
    </lineage>
</organism>